<dbReference type="InterPro" id="IPR013108">
    <property type="entry name" value="Amidohydro_3"/>
</dbReference>
<dbReference type="RefSeq" id="XP_013901777.1">
    <property type="nucleotide sequence ID" value="XM_014046323.1"/>
</dbReference>
<dbReference type="SUPFAM" id="SSF51556">
    <property type="entry name" value="Metallo-dependent hydrolases"/>
    <property type="match status" value="1"/>
</dbReference>
<dbReference type="Gene3D" id="3.20.20.140">
    <property type="entry name" value="Metal-dependent hydrolases"/>
    <property type="match status" value="1"/>
</dbReference>
<evidence type="ECO:0000256" key="1">
    <source>
        <dbReference type="SAM" id="Phobius"/>
    </source>
</evidence>
<sequence>MCAPGAAPINGAHGISTAVLDAPPSATMGAAARAVAPPFKKSSKTDKRMTPTGRALMALSLAIAVIAAFWPQLVPHLGALHAALAPAAPGAAQAPRGGGGGCPLGYTSASGAALPAGHPPVPGAGLAPPPAAAPVRRLTWVRGDIWTGDAAAPRARAMAVDLESGEVVQIGGEPAQGAAYDLVDFGDAFIMPGIVDNHVHFIPGGLSLAGVDLRRAASRDEFAAAVAATAEKLGPEEWVLGGFWDDNQWGGGLPNATWIDAATGGRPAMLMRMDSHLALANSAALELAGVGASTPDPAEGIVDRDPLTGLPTGILRENAMRLVSSVIPPPSSERRRAAVLAASRYALSRGITSVVDLGRSPFAEQSASWADLEEVYDPMADAGQLPLRVYAFVPLDQWRPMAARVAATGYAHPRGRLFVGGVKEFADGSLGSRTALMRDDYAGEPGVRGVRMAPLERLRRDAAAADAAGLQIAVHAIGDQAVDEVLDVFEGVIAARGALGGRAAAAAAECALRVEHAQHISGPAAAARFGALAAGGVAAIANPQHLTTDAPMLGARLGGDRAGPLRAFAWPALAAAGGRVAAGSDWPVVDARPFESVATAAARTREVAAALTGDDVTAEAALEAALRLHTADSADAAFVMGARVGRLSPGRRADFAVLARSPLAGGGAGAASAEVVSTYVDGRCAFGCGGGGDAGAGGGPTPQ</sequence>
<keyword evidence="1" id="KW-0812">Transmembrane</keyword>
<feature type="transmembrane region" description="Helical" evidence="1">
    <location>
        <begin position="51"/>
        <end position="70"/>
    </location>
</feature>
<gene>
    <name evidence="3" type="ORF">MNEG_5198</name>
</gene>
<dbReference type="KEGG" id="mng:MNEG_5198"/>
<accession>A0A0D2JVC9</accession>
<keyword evidence="1" id="KW-0472">Membrane</keyword>
<dbReference type="EMBL" id="KK100981">
    <property type="protein sequence ID" value="KIZ02758.1"/>
    <property type="molecule type" value="Genomic_DNA"/>
</dbReference>
<keyword evidence="1" id="KW-1133">Transmembrane helix</keyword>
<reference evidence="3 4" key="1">
    <citation type="journal article" date="2013" name="BMC Genomics">
        <title>Reconstruction of the lipid metabolism for the microalga Monoraphidium neglectum from its genome sequence reveals characteristics suitable for biofuel production.</title>
        <authorList>
            <person name="Bogen C."/>
            <person name="Al-Dilaimi A."/>
            <person name="Albersmeier A."/>
            <person name="Wichmann J."/>
            <person name="Grundmann M."/>
            <person name="Rupp O."/>
            <person name="Lauersen K.J."/>
            <person name="Blifernez-Klassen O."/>
            <person name="Kalinowski J."/>
            <person name="Goesmann A."/>
            <person name="Mussgnug J.H."/>
            <person name="Kruse O."/>
        </authorList>
    </citation>
    <scope>NUCLEOTIDE SEQUENCE [LARGE SCALE GENOMIC DNA]</scope>
    <source>
        <strain evidence="3 4">SAG 48.87</strain>
    </source>
</reference>
<dbReference type="InterPro" id="IPR032466">
    <property type="entry name" value="Metal_Hydrolase"/>
</dbReference>
<name>A0A0D2JVC9_9CHLO</name>
<dbReference type="InterPro" id="IPR011059">
    <property type="entry name" value="Metal-dep_hydrolase_composite"/>
</dbReference>
<keyword evidence="4" id="KW-1185">Reference proteome</keyword>
<dbReference type="Gene3D" id="3.10.310.70">
    <property type="match status" value="1"/>
</dbReference>
<dbReference type="Gene3D" id="2.30.40.10">
    <property type="entry name" value="Urease, subunit C, domain 1"/>
    <property type="match status" value="1"/>
</dbReference>
<dbReference type="Pfam" id="PF07969">
    <property type="entry name" value="Amidohydro_3"/>
    <property type="match status" value="1"/>
</dbReference>
<dbReference type="GeneID" id="25738075"/>
<dbReference type="Proteomes" id="UP000054498">
    <property type="component" value="Unassembled WGS sequence"/>
</dbReference>
<dbReference type="SUPFAM" id="SSF51338">
    <property type="entry name" value="Composite domain of metallo-dependent hydrolases"/>
    <property type="match status" value="1"/>
</dbReference>
<dbReference type="PANTHER" id="PTHR22642">
    <property type="entry name" value="IMIDAZOLONEPROPIONASE"/>
    <property type="match status" value="1"/>
</dbReference>
<evidence type="ECO:0000313" key="3">
    <source>
        <dbReference type="EMBL" id="KIZ02758.1"/>
    </source>
</evidence>
<proteinExistence type="predicted"/>
<organism evidence="3 4">
    <name type="scientific">Monoraphidium neglectum</name>
    <dbReference type="NCBI Taxonomy" id="145388"/>
    <lineage>
        <taxon>Eukaryota</taxon>
        <taxon>Viridiplantae</taxon>
        <taxon>Chlorophyta</taxon>
        <taxon>core chlorophytes</taxon>
        <taxon>Chlorophyceae</taxon>
        <taxon>CS clade</taxon>
        <taxon>Sphaeropleales</taxon>
        <taxon>Selenastraceae</taxon>
        <taxon>Monoraphidium</taxon>
    </lineage>
</organism>
<dbReference type="AlphaFoldDB" id="A0A0D2JVC9"/>
<evidence type="ECO:0000313" key="4">
    <source>
        <dbReference type="Proteomes" id="UP000054498"/>
    </source>
</evidence>
<feature type="domain" description="Amidohydrolase 3" evidence="2">
    <location>
        <begin position="182"/>
        <end position="685"/>
    </location>
</feature>
<protein>
    <recommendedName>
        <fullName evidence="2">Amidohydrolase 3 domain-containing protein</fullName>
    </recommendedName>
</protein>
<dbReference type="PANTHER" id="PTHR22642:SF2">
    <property type="entry name" value="PROTEIN LONG AFTER FAR-RED 3"/>
    <property type="match status" value="1"/>
</dbReference>
<dbReference type="OrthoDB" id="3501663at2759"/>
<evidence type="ECO:0000259" key="2">
    <source>
        <dbReference type="Pfam" id="PF07969"/>
    </source>
</evidence>
<dbReference type="GO" id="GO:0016810">
    <property type="term" value="F:hydrolase activity, acting on carbon-nitrogen (but not peptide) bonds"/>
    <property type="evidence" value="ECO:0007669"/>
    <property type="project" value="InterPro"/>
</dbReference>